<dbReference type="KEGG" id="bon:A361_02980"/>
<dbReference type="InterPro" id="IPR052509">
    <property type="entry name" value="Metal_resp_DNA-bind_regulator"/>
</dbReference>
<evidence type="ECO:0000259" key="1">
    <source>
        <dbReference type="Pfam" id="PF03551"/>
    </source>
</evidence>
<proteinExistence type="predicted"/>
<evidence type="ECO:0000313" key="3">
    <source>
        <dbReference type="Proteomes" id="UP000077856"/>
    </source>
</evidence>
<dbReference type="Gene3D" id="1.10.10.10">
    <property type="entry name" value="Winged helix-like DNA-binding domain superfamily/Winged helix DNA-binding domain"/>
    <property type="match status" value="1"/>
</dbReference>
<gene>
    <name evidence="2" type="ORF">A361_02980</name>
</gene>
<dbReference type="InterPro" id="IPR036390">
    <property type="entry name" value="WH_DNA-bd_sf"/>
</dbReference>
<dbReference type="eggNOG" id="COG1695">
    <property type="taxonomic scope" value="Bacteria"/>
</dbReference>
<name>A0A169FEA0_9BACI</name>
<evidence type="ECO:0000313" key="2">
    <source>
        <dbReference type="EMBL" id="AND38131.1"/>
    </source>
</evidence>
<organism evidence="2 3">
    <name type="scientific">Cytobacillus oceanisediminis 2691</name>
    <dbReference type="NCBI Taxonomy" id="1196031"/>
    <lineage>
        <taxon>Bacteria</taxon>
        <taxon>Bacillati</taxon>
        <taxon>Bacillota</taxon>
        <taxon>Bacilli</taxon>
        <taxon>Bacillales</taxon>
        <taxon>Bacillaceae</taxon>
        <taxon>Cytobacillus</taxon>
    </lineage>
</organism>
<dbReference type="AlphaFoldDB" id="A0A169FEA0"/>
<dbReference type="PANTHER" id="PTHR33169">
    <property type="entry name" value="PADR-FAMILY TRANSCRIPTIONAL REGULATOR"/>
    <property type="match status" value="1"/>
</dbReference>
<feature type="domain" description="Transcription regulator PadR N-terminal" evidence="1">
    <location>
        <begin position="19"/>
        <end position="83"/>
    </location>
</feature>
<dbReference type="EMBL" id="CP015506">
    <property type="protein sequence ID" value="AND38131.1"/>
    <property type="molecule type" value="Genomic_DNA"/>
</dbReference>
<dbReference type="InterPro" id="IPR036388">
    <property type="entry name" value="WH-like_DNA-bd_sf"/>
</dbReference>
<dbReference type="Pfam" id="PF03551">
    <property type="entry name" value="PadR"/>
    <property type="match status" value="1"/>
</dbReference>
<dbReference type="SUPFAM" id="SSF46785">
    <property type="entry name" value="Winged helix' DNA-binding domain"/>
    <property type="match status" value="1"/>
</dbReference>
<accession>A0A169FEA0</accession>
<protein>
    <submittedName>
        <fullName evidence="2">PadR family transcriptional regulator</fullName>
    </submittedName>
</protein>
<dbReference type="STRING" id="1196031.A361_02980"/>
<sequence length="106" mass="12216">MKSLEQLTDSVFYIMAAFTEPRHGYAVMSLVEEITNGEVNIGPASLYTIIKKLIKQEYVELFDDANSRRKVYVLTERGREILQADIERRKTMVQFAEDGLNKGRVQ</sequence>
<dbReference type="PANTHER" id="PTHR33169:SF13">
    <property type="entry name" value="PADR-FAMILY TRANSCRIPTIONAL REGULATOR"/>
    <property type="match status" value="1"/>
</dbReference>
<dbReference type="InterPro" id="IPR005149">
    <property type="entry name" value="Tscrpt_reg_PadR_N"/>
</dbReference>
<dbReference type="Proteomes" id="UP000077856">
    <property type="component" value="Chromosome"/>
</dbReference>
<reference evidence="2 3" key="1">
    <citation type="submission" date="2016-04" db="EMBL/GenBank/DDBJ databases">
        <title>Complete genome sequence of Bacillus oceanisediminis strain 2691.</title>
        <authorList>
            <person name="Jeong H."/>
            <person name="Kim H.J."/>
            <person name="Lee D.-W."/>
        </authorList>
    </citation>
    <scope>NUCLEOTIDE SEQUENCE [LARGE SCALE GENOMIC DNA]</scope>
    <source>
        <strain evidence="2 3">2691</strain>
    </source>
</reference>
<dbReference type="RefSeq" id="WP_009335451.1">
    <property type="nucleotide sequence ID" value="NZ_CP015506.1"/>
</dbReference>